<dbReference type="Gene3D" id="6.10.340.10">
    <property type="match status" value="1"/>
</dbReference>
<dbReference type="PROSITE" id="PS50885">
    <property type="entry name" value="HAMP"/>
    <property type="match status" value="1"/>
</dbReference>
<organism evidence="8 9">
    <name type="scientific">Treponema peruense</name>
    <dbReference type="NCBI Taxonomy" id="2787628"/>
    <lineage>
        <taxon>Bacteria</taxon>
        <taxon>Pseudomonadati</taxon>
        <taxon>Spirochaetota</taxon>
        <taxon>Spirochaetia</taxon>
        <taxon>Spirochaetales</taxon>
        <taxon>Treponemataceae</taxon>
        <taxon>Treponema</taxon>
    </lineage>
</organism>
<dbReference type="Pfam" id="PF02518">
    <property type="entry name" value="HATPase_c"/>
    <property type="match status" value="1"/>
</dbReference>
<keyword evidence="2" id="KW-0597">Phosphoprotein</keyword>
<sequence>MKSSRNKFSLIKRVQHTYILIIALMIVPTIYSVVVSNIHSRQYNDIITNVSLANLINSIAKKEIPDELWNIVSGRKSFNEGMQYEMLEEIKDGLSRIEQTTSDKRSRQKLEVASRARLTLYRNVSRLGVNIASGGSVASSEVALDEIRSISALFSDIMQEFIVMEIESAYKTNISISNSSIVLGLIQAGIILFAVILSLRGGLALSDSVRRPISEMEILSTKIAHGDFDSRVNIPGVLELDNLADNLNSMAQKIDALIKQNVEEQKNLRKAEMKALQAQITPHFLYNTFDTIIWLAEEEQTEDVIKVTHAFSEFLRISLSRGHEWITVGQELDHVRNYLTIQKIRYADILNYEIEADPALNDFKMLKLSLQPLVENAIYHGIKNKRGRGHLKVSAHFSDASKKFMTFTVQDDGAGFSQERLEQVRHELSLNSCETEKLSSVYGLYNVNQRLVLYYNDGAEPLSDGIQIESMGGFGAKISFTVPCIVQEADRRI</sequence>
<evidence type="ECO:0000256" key="3">
    <source>
        <dbReference type="ARBA" id="ARBA00022679"/>
    </source>
</evidence>
<accession>A0A7T3V5I7</accession>
<evidence type="ECO:0000259" key="7">
    <source>
        <dbReference type="PROSITE" id="PS50885"/>
    </source>
</evidence>
<dbReference type="AlphaFoldDB" id="A0A7T3V5I7"/>
<keyword evidence="6" id="KW-1133">Transmembrane helix</keyword>
<keyword evidence="4 8" id="KW-0418">Kinase</keyword>
<name>A0A7T3V5I7_9SPIR</name>
<keyword evidence="6" id="KW-0812">Transmembrane</keyword>
<protein>
    <submittedName>
        <fullName evidence="8">Sensor histidine kinase</fullName>
    </submittedName>
</protein>
<dbReference type="InterPro" id="IPR050640">
    <property type="entry name" value="Bact_2-comp_sensor_kinase"/>
</dbReference>
<evidence type="ECO:0000256" key="1">
    <source>
        <dbReference type="ARBA" id="ARBA00004370"/>
    </source>
</evidence>
<dbReference type="KEGG" id="tper:IWA51_12075"/>
<feature type="transmembrane region" description="Helical" evidence="6">
    <location>
        <begin position="16"/>
        <end position="34"/>
    </location>
</feature>
<dbReference type="SUPFAM" id="SSF55874">
    <property type="entry name" value="ATPase domain of HSP90 chaperone/DNA topoisomerase II/histidine kinase"/>
    <property type="match status" value="1"/>
</dbReference>
<dbReference type="EMBL" id="CP064936">
    <property type="protein sequence ID" value="QQA00970.1"/>
    <property type="molecule type" value="Genomic_DNA"/>
</dbReference>
<evidence type="ECO:0000313" key="8">
    <source>
        <dbReference type="EMBL" id="QQA00970.1"/>
    </source>
</evidence>
<gene>
    <name evidence="8" type="ORF">IWA51_12075</name>
</gene>
<dbReference type="Pfam" id="PF00672">
    <property type="entry name" value="HAMP"/>
    <property type="match status" value="1"/>
</dbReference>
<proteinExistence type="predicted"/>
<reference evidence="8 9" key="1">
    <citation type="submission" date="2020-11" db="EMBL/GenBank/DDBJ databases">
        <title>Treponema Peruensis nv. sp., first commensal Treponema isolated from human feces.</title>
        <authorList>
            <person name="Belkhou C."/>
            <person name="Raes J."/>
        </authorList>
    </citation>
    <scope>NUCLEOTIDE SEQUENCE [LARGE SCALE GENOMIC DNA]</scope>
    <source>
        <strain evidence="8 9">RCC2812</strain>
    </source>
</reference>
<evidence type="ECO:0000256" key="2">
    <source>
        <dbReference type="ARBA" id="ARBA00022553"/>
    </source>
</evidence>
<keyword evidence="6" id="KW-0472">Membrane</keyword>
<dbReference type="RefSeq" id="WP_177527744.1">
    <property type="nucleotide sequence ID" value="NZ_CBCSHE010000005.1"/>
</dbReference>
<dbReference type="GO" id="GO:0000155">
    <property type="term" value="F:phosphorelay sensor kinase activity"/>
    <property type="evidence" value="ECO:0007669"/>
    <property type="project" value="InterPro"/>
</dbReference>
<evidence type="ECO:0000256" key="4">
    <source>
        <dbReference type="ARBA" id="ARBA00022777"/>
    </source>
</evidence>
<feature type="transmembrane region" description="Helical" evidence="6">
    <location>
        <begin position="181"/>
        <end position="203"/>
    </location>
</feature>
<dbReference type="SMART" id="SM00304">
    <property type="entry name" value="HAMP"/>
    <property type="match status" value="1"/>
</dbReference>
<dbReference type="InterPro" id="IPR003594">
    <property type="entry name" value="HATPase_dom"/>
</dbReference>
<feature type="coiled-coil region" evidence="5">
    <location>
        <begin position="240"/>
        <end position="279"/>
    </location>
</feature>
<keyword evidence="3" id="KW-0808">Transferase</keyword>
<keyword evidence="9" id="KW-1185">Reference proteome</keyword>
<dbReference type="InterPro" id="IPR003660">
    <property type="entry name" value="HAMP_dom"/>
</dbReference>
<feature type="domain" description="HAMP" evidence="7">
    <location>
        <begin position="207"/>
        <end position="259"/>
    </location>
</feature>
<evidence type="ECO:0000313" key="9">
    <source>
        <dbReference type="Proteomes" id="UP000595224"/>
    </source>
</evidence>
<dbReference type="PANTHER" id="PTHR34220:SF7">
    <property type="entry name" value="SENSOR HISTIDINE KINASE YPDA"/>
    <property type="match status" value="1"/>
</dbReference>
<dbReference type="GO" id="GO:0016020">
    <property type="term" value="C:membrane"/>
    <property type="evidence" value="ECO:0007669"/>
    <property type="project" value="UniProtKB-SubCell"/>
</dbReference>
<dbReference type="Proteomes" id="UP000595224">
    <property type="component" value="Chromosome"/>
</dbReference>
<dbReference type="Pfam" id="PF06580">
    <property type="entry name" value="His_kinase"/>
    <property type="match status" value="1"/>
</dbReference>
<evidence type="ECO:0000256" key="6">
    <source>
        <dbReference type="SAM" id="Phobius"/>
    </source>
</evidence>
<dbReference type="SUPFAM" id="SSF158472">
    <property type="entry name" value="HAMP domain-like"/>
    <property type="match status" value="1"/>
</dbReference>
<evidence type="ECO:0000256" key="5">
    <source>
        <dbReference type="SAM" id="Coils"/>
    </source>
</evidence>
<dbReference type="PANTHER" id="PTHR34220">
    <property type="entry name" value="SENSOR HISTIDINE KINASE YPDA"/>
    <property type="match status" value="1"/>
</dbReference>
<dbReference type="InterPro" id="IPR036890">
    <property type="entry name" value="HATPase_C_sf"/>
</dbReference>
<dbReference type="InterPro" id="IPR010559">
    <property type="entry name" value="Sig_transdc_His_kin_internal"/>
</dbReference>
<dbReference type="CDD" id="cd06225">
    <property type="entry name" value="HAMP"/>
    <property type="match status" value="1"/>
</dbReference>
<comment type="subcellular location">
    <subcellularLocation>
        <location evidence="1">Membrane</location>
    </subcellularLocation>
</comment>
<keyword evidence="5" id="KW-0175">Coiled coil</keyword>
<dbReference type="Gene3D" id="3.30.565.10">
    <property type="entry name" value="Histidine kinase-like ATPase, C-terminal domain"/>
    <property type="match status" value="1"/>
</dbReference>